<accession>A0AAI8ANL9</accession>
<sequence length="209" mass="25289">MSQTTFLTLNEPEIKKCDSLLREIENLKEVNAFDKNFQENLENYYNELKELRNTFQKGEGIRNYIRLNWLKQLHSLSKRISNLDWNKEINAYLDRVSKNAKVNVFQFYTQYGIVDYEAIEYLETTNSTLTNELIESTITEFLKREVDQEKLNSFRKQRFEWIDKNLENESSEIRYELKNFIKQYNNFEDISDLVYLINTRKEEIQKINS</sequence>
<dbReference type="KEGG" id="mhs:MOS_774"/>
<evidence type="ECO:0000313" key="2">
    <source>
        <dbReference type="Proteomes" id="UP000009399"/>
    </source>
</evidence>
<dbReference type="RefSeq" id="WP_014335777.1">
    <property type="nucleotide sequence ID" value="NC_019552.1"/>
</dbReference>
<proteinExistence type="predicted"/>
<gene>
    <name evidence="1" type="ORF">MOS_774</name>
</gene>
<dbReference type="AlphaFoldDB" id="A0AAI8ANL9"/>
<dbReference type="Proteomes" id="UP000009399">
    <property type="component" value="Chromosome"/>
</dbReference>
<protein>
    <submittedName>
        <fullName evidence="1">Uncharacterized protein</fullName>
    </submittedName>
</protein>
<reference evidence="1 2" key="1">
    <citation type="journal article" date="2013" name="Genome Announc.">
        <title>Complete Genome Sequence of Mycoplasma hyorhinis Strain SK76.</title>
        <authorList>
            <person name="Goodison S."/>
            <person name="Urquidi V."/>
            <person name="Kumar D."/>
            <person name="Reyes L."/>
            <person name="Rosser C.J."/>
        </authorList>
    </citation>
    <scope>NUCLEOTIDE SEQUENCE [LARGE SCALE GENOMIC DNA]</scope>
    <source>
        <strain evidence="1 2">SK76</strain>
    </source>
</reference>
<evidence type="ECO:0000313" key="1">
    <source>
        <dbReference type="EMBL" id="AFX74675.1"/>
    </source>
</evidence>
<organism evidence="1 2">
    <name type="scientific">Mesomycoplasma hyorhinis SK76</name>
    <dbReference type="NCBI Taxonomy" id="1118964"/>
    <lineage>
        <taxon>Bacteria</taxon>
        <taxon>Bacillati</taxon>
        <taxon>Mycoplasmatota</taxon>
        <taxon>Mycoplasmoidales</taxon>
        <taxon>Metamycoplasmataceae</taxon>
        <taxon>Mesomycoplasma</taxon>
    </lineage>
</organism>
<name>A0AAI8ANL9_MESHY</name>
<dbReference type="EMBL" id="CP003914">
    <property type="protein sequence ID" value="AFX74675.1"/>
    <property type="molecule type" value="Genomic_DNA"/>
</dbReference>